<keyword evidence="11 13" id="KW-0503">Monooxygenase</keyword>
<accession>A0ABM1M6P2</accession>
<name>A0ABM1M6P2_NICVS</name>
<dbReference type="InterPro" id="IPR036396">
    <property type="entry name" value="Cyt_P450_sf"/>
</dbReference>
<dbReference type="PANTHER" id="PTHR24292">
    <property type="entry name" value="CYTOCHROME P450"/>
    <property type="match status" value="1"/>
</dbReference>
<evidence type="ECO:0000256" key="12">
    <source>
        <dbReference type="ARBA" id="ARBA00023136"/>
    </source>
</evidence>
<dbReference type="InterPro" id="IPR002401">
    <property type="entry name" value="Cyt_P450_E_grp-I"/>
</dbReference>
<keyword evidence="10 13" id="KW-0408">Iron</keyword>
<evidence type="ECO:0000313" key="15">
    <source>
        <dbReference type="RefSeq" id="XP_017770242.1"/>
    </source>
</evidence>
<dbReference type="InterPro" id="IPR050476">
    <property type="entry name" value="Insect_CytP450_Detox"/>
</dbReference>
<gene>
    <name evidence="15" type="primary">LOC108557989</name>
</gene>
<dbReference type="InterPro" id="IPR001128">
    <property type="entry name" value="Cyt_P450"/>
</dbReference>
<keyword evidence="9 13" id="KW-0560">Oxidoreductase</keyword>
<dbReference type="PANTHER" id="PTHR24292:SF54">
    <property type="entry name" value="CYP9F3-RELATED"/>
    <property type="match status" value="1"/>
</dbReference>
<dbReference type="PROSITE" id="PS00086">
    <property type="entry name" value="CYTOCHROME_P450"/>
    <property type="match status" value="1"/>
</dbReference>
<dbReference type="Gene3D" id="1.10.630.10">
    <property type="entry name" value="Cytochrome P450"/>
    <property type="match status" value="1"/>
</dbReference>
<dbReference type="RefSeq" id="XP_017770242.1">
    <property type="nucleotide sequence ID" value="XM_017914753.1"/>
</dbReference>
<dbReference type="CDD" id="cd11056">
    <property type="entry name" value="CYP6-like"/>
    <property type="match status" value="1"/>
</dbReference>
<keyword evidence="12" id="KW-0472">Membrane</keyword>
<comment type="subcellular location">
    <subcellularLocation>
        <location evidence="3">Endoplasmic reticulum membrane</location>
        <topology evidence="3">Peripheral membrane protein</topology>
    </subcellularLocation>
    <subcellularLocation>
        <location evidence="2">Microsome membrane</location>
        <topology evidence="2">Peripheral membrane protein</topology>
    </subcellularLocation>
</comment>
<keyword evidence="14" id="KW-1185">Reference proteome</keyword>
<proteinExistence type="inferred from homology"/>
<keyword evidence="8" id="KW-0492">Microsome</keyword>
<organism evidence="14 15">
    <name type="scientific">Nicrophorus vespilloides</name>
    <name type="common">Boreal carrion beetle</name>
    <dbReference type="NCBI Taxonomy" id="110193"/>
    <lineage>
        <taxon>Eukaryota</taxon>
        <taxon>Metazoa</taxon>
        <taxon>Ecdysozoa</taxon>
        <taxon>Arthropoda</taxon>
        <taxon>Hexapoda</taxon>
        <taxon>Insecta</taxon>
        <taxon>Pterygota</taxon>
        <taxon>Neoptera</taxon>
        <taxon>Endopterygota</taxon>
        <taxon>Coleoptera</taxon>
        <taxon>Polyphaga</taxon>
        <taxon>Staphyliniformia</taxon>
        <taxon>Silphidae</taxon>
        <taxon>Nicrophorinae</taxon>
        <taxon>Nicrophorus</taxon>
    </lineage>
</organism>
<evidence type="ECO:0000256" key="9">
    <source>
        <dbReference type="ARBA" id="ARBA00023002"/>
    </source>
</evidence>
<keyword evidence="7" id="KW-0256">Endoplasmic reticulum</keyword>
<dbReference type="PRINTS" id="PR00385">
    <property type="entry name" value="P450"/>
</dbReference>
<dbReference type="Pfam" id="PF00067">
    <property type="entry name" value="p450"/>
    <property type="match status" value="1"/>
</dbReference>
<comment type="similarity">
    <text evidence="4 13">Belongs to the cytochrome P450 family.</text>
</comment>
<dbReference type="Proteomes" id="UP000695000">
    <property type="component" value="Unplaced"/>
</dbReference>
<evidence type="ECO:0000256" key="10">
    <source>
        <dbReference type="ARBA" id="ARBA00023004"/>
    </source>
</evidence>
<evidence type="ECO:0000256" key="5">
    <source>
        <dbReference type="ARBA" id="ARBA00022617"/>
    </source>
</evidence>
<evidence type="ECO:0000256" key="8">
    <source>
        <dbReference type="ARBA" id="ARBA00022848"/>
    </source>
</evidence>
<evidence type="ECO:0000256" key="3">
    <source>
        <dbReference type="ARBA" id="ARBA00004406"/>
    </source>
</evidence>
<evidence type="ECO:0000256" key="7">
    <source>
        <dbReference type="ARBA" id="ARBA00022824"/>
    </source>
</evidence>
<evidence type="ECO:0000256" key="6">
    <source>
        <dbReference type="ARBA" id="ARBA00022723"/>
    </source>
</evidence>
<evidence type="ECO:0000256" key="13">
    <source>
        <dbReference type="RuleBase" id="RU000461"/>
    </source>
</evidence>
<evidence type="ECO:0000256" key="4">
    <source>
        <dbReference type="ARBA" id="ARBA00010617"/>
    </source>
</evidence>
<dbReference type="PRINTS" id="PR00463">
    <property type="entry name" value="EP450I"/>
</dbReference>
<dbReference type="GeneID" id="108557989"/>
<reference evidence="15" key="1">
    <citation type="submission" date="2025-08" db="UniProtKB">
        <authorList>
            <consortium name="RefSeq"/>
        </authorList>
    </citation>
    <scope>IDENTIFICATION</scope>
    <source>
        <tissue evidence="15">Whole Larva</tissue>
    </source>
</reference>
<dbReference type="SUPFAM" id="SSF48264">
    <property type="entry name" value="Cytochrome P450"/>
    <property type="match status" value="1"/>
</dbReference>
<evidence type="ECO:0000256" key="2">
    <source>
        <dbReference type="ARBA" id="ARBA00004174"/>
    </source>
</evidence>
<dbReference type="InterPro" id="IPR017972">
    <property type="entry name" value="Cyt_P450_CS"/>
</dbReference>
<protein>
    <submittedName>
        <fullName evidence="15">Cytochrome P450 9e2-like</fullName>
    </submittedName>
</protein>
<evidence type="ECO:0000256" key="11">
    <source>
        <dbReference type="ARBA" id="ARBA00023033"/>
    </source>
</evidence>
<keyword evidence="5 13" id="KW-0349">Heme</keyword>
<comment type="cofactor">
    <cofactor evidence="1">
        <name>heme</name>
        <dbReference type="ChEBI" id="CHEBI:30413"/>
    </cofactor>
</comment>
<keyword evidence="6 13" id="KW-0479">Metal-binding</keyword>
<evidence type="ECO:0000256" key="1">
    <source>
        <dbReference type="ARBA" id="ARBA00001971"/>
    </source>
</evidence>
<evidence type="ECO:0000313" key="14">
    <source>
        <dbReference type="Proteomes" id="UP000695000"/>
    </source>
</evidence>
<sequence length="444" mass="51529">MIKNLYSAFPNHRYAGIYQMTQPMLMIRDPELIKQLAVKDFEHFTDHISYVPSDNDVLWSNNLFALKGTKWSQMRNILTPAFTSMKMRYMFELMDEVSTQFVTFYEKKISNQQTIELKDAYTRYTNDVIATCAFGVKCDSLEHPKNEFYTMGKVVTEMKSFRRISKLFLHFLLPTLAKALKFIIIPGKVSAFFLQLVGDTLRVRKEEGILRQDMLNLLMEAREKDGISISDLEITSQCLVFFLAGFESTSSMMCFTSYELAVNPDIQERIRKEIETVHRKFGKLTYEAIKELKYLDTVLNETIRKWPAAFLLDRLCVKEYTIEPEYPDEVPVHLKPGDVICFPVAGLHHDPKYFPNPSKFDPERFSDSNKDSIHPYTFLPFGVGPRSCIGYRFAMIKAKIMFFKLLSTFEIVVCDKTSVPLKISKIDLMLTSADGFWLGLKRRI</sequence>